<feature type="domain" description="DUF4325" evidence="1">
    <location>
        <begin position="24"/>
        <end position="85"/>
    </location>
</feature>
<protein>
    <recommendedName>
        <fullName evidence="1">DUF4325 domain-containing protein</fullName>
    </recommendedName>
</protein>
<sequence>MKTIYVRDFTKYPGARLRKLGPGSGEEFRDDFLIPQLDGKNIQINFDGTIGYGSSFLEEAFGGLIRKGIDKEIVLHLVDTAISDEDPLLKKELLIYVTEAIAVNKKGK</sequence>
<reference evidence="3" key="1">
    <citation type="journal article" date="2019" name="Int. J. Syst. Evol. Microbiol.">
        <title>The Global Catalogue of Microorganisms (GCM) 10K type strain sequencing project: providing services to taxonomists for standard genome sequencing and annotation.</title>
        <authorList>
            <consortium name="The Broad Institute Genomics Platform"/>
            <consortium name="The Broad Institute Genome Sequencing Center for Infectious Disease"/>
            <person name="Wu L."/>
            <person name="Ma J."/>
        </authorList>
    </citation>
    <scope>NUCLEOTIDE SEQUENCE [LARGE SCALE GENOMIC DNA]</scope>
    <source>
        <strain evidence="3">JCM 18050</strain>
    </source>
</reference>
<dbReference type="Proteomes" id="UP001500171">
    <property type="component" value="Unassembled WGS sequence"/>
</dbReference>
<comment type="caution">
    <text evidence="2">The sequence shown here is derived from an EMBL/GenBank/DDBJ whole genome shotgun (WGS) entry which is preliminary data.</text>
</comment>
<dbReference type="InterPro" id="IPR025474">
    <property type="entry name" value="DUF4325"/>
</dbReference>
<dbReference type="RefSeq" id="WP_345492119.1">
    <property type="nucleotide sequence ID" value="NZ_BAABHY010000006.1"/>
</dbReference>
<evidence type="ECO:0000313" key="2">
    <source>
        <dbReference type="EMBL" id="GAA5113476.1"/>
    </source>
</evidence>
<evidence type="ECO:0000259" key="1">
    <source>
        <dbReference type="Pfam" id="PF14213"/>
    </source>
</evidence>
<evidence type="ECO:0000313" key="3">
    <source>
        <dbReference type="Proteomes" id="UP001500171"/>
    </source>
</evidence>
<name>A0ABP9NGB1_9GAMM</name>
<gene>
    <name evidence="2" type="ORF">GCM10023211_21680</name>
</gene>
<dbReference type="EMBL" id="BAABHY010000006">
    <property type="protein sequence ID" value="GAA5113476.1"/>
    <property type="molecule type" value="Genomic_DNA"/>
</dbReference>
<organism evidence="2 3">
    <name type="scientific">Orbus sasakiae</name>
    <dbReference type="NCBI Taxonomy" id="1078475"/>
    <lineage>
        <taxon>Bacteria</taxon>
        <taxon>Pseudomonadati</taxon>
        <taxon>Pseudomonadota</taxon>
        <taxon>Gammaproteobacteria</taxon>
        <taxon>Orbales</taxon>
        <taxon>Orbaceae</taxon>
        <taxon>Orbus</taxon>
    </lineage>
</organism>
<accession>A0ABP9NGB1</accession>
<dbReference type="Pfam" id="PF14213">
    <property type="entry name" value="DUF4325"/>
    <property type="match status" value="1"/>
</dbReference>
<keyword evidence="3" id="KW-1185">Reference proteome</keyword>
<proteinExistence type="predicted"/>